<comment type="caution">
    <text evidence="11">The sequence shown here is derived from an EMBL/GenBank/DDBJ whole genome shotgun (WGS) entry which is preliminary data.</text>
</comment>
<evidence type="ECO:0000313" key="11">
    <source>
        <dbReference type="EMBL" id="CAK5284896.1"/>
    </source>
</evidence>
<evidence type="ECO:0000256" key="2">
    <source>
        <dbReference type="ARBA" id="ARBA00005179"/>
    </source>
</evidence>
<dbReference type="PANTHER" id="PTHR46300">
    <property type="entry name" value="P450, PUTATIVE (EUROFUNG)-RELATED-RELATED"/>
    <property type="match status" value="1"/>
</dbReference>
<reference evidence="11" key="1">
    <citation type="submission" date="2023-11" db="EMBL/GenBank/DDBJ databases">
        <authorList>
            <person name="De Vega J J."/>
            <person name="De Vega J J."/>
        </authorList>
    </citation>
    <scope>NUCLEOTIDE SEQUENCE</scope>
</reference>
<feature type="non-terminal residue" evidence="11">
    <location>
        <position position="1"/>
    </location>
</feature>
<feature type="non-terminal residue" evidence="11">
    <location>
        <position position="608"/>
    </location>
</feature>
<evidence type="ECO:0000256" key="5">
    <source>
        <dbReference type="ARBA" id="ARBA00022723"/>
    </source>
</evidence>
<feature type="compositionally biased region" description="Polar residues" evidence="9">
    <location>
        <begin position="536"/>
        <end position="547"/>
    </location>
</feature>
<feature type="transmembrane region" description="Helical" evidence="10">
    <location>
        <begin position="13"/>
        <end position="35"/>
    </location>
</feature>
<dbReference type="GO" id="GO:0016705">
    <property type="term" value="F:oxidoreductase activity, acting on paired donors, with incorporation or reduction of molecular oxygen"/>
    <property type="evidence" value="ECO:0007669"/>
    <property type="project" value="InterPro"/>
</dbReference>
<keyword evidence="7" id="KW-0408">Iron</keyword>
<dbReference type="Gene3D" id="1.10.630.10">
    <property type="entry name" value="Cytochrome P450"/>
    <property type="match status" value="1"/>
</dbReference>
<accession>A0AAD2I0M9</accession>
<dbReference type="GO" id="GO:0020037">
    <property type="term" value="F:heme binding"/>
    <property type="evidence" value="ECO:0007669"/>
    <property type="project" value="InterPro"/>
</dbReference>
<evidence type="ECO:0000256" key="6">
    <source>
        <dbReference type="ARBA" id="ARBA00023002"/>
    </source>
</evidence>
<keyword evidence="4" id="KW-0349">Heme</keyword>
<dbReference type="InterPro" id="IPR036396">
    <property type="entry name" value="Cyt_P450_sf"/>
</dbReference>
<dbReference type="PANTHER" id="PTHR46300:SF7">
    <property type="entry name" value="P450, PUTATIVE (EUROFUNG)-RELATED"/>
    <property type="match status" value="1"/>
</dbReference>
<keyword evidence="10" id="KW-0812">Transmembrane</keyword>
<protein>
    <recommendedName>
        <fullName evidence="13">Cytochrome P450</fullName>
    </recommendedName>
</protein>
<evidence type="ECO:0000256" key="10">
    <source>
        <dbReference type="SAM" id="Phobius"/>
    </source>
</evidence>
<gene>
    <name evidence="11" type="ORF">MYCIT1_LOCUS38412</name>
</gene>
<keyword evidence="8" id="KW-0503">Monooxygenase</keyword>
<evidence type="ECO:0000313" key="12">
    <source>
        <dbReference type="Proteomes" id="UP001295794"/>
    </source>
</evidence>
<dbReference type="Proteomes" id="UP001295794">
    <property type="component" value="Unassembled WGS sequence"/>
</dbReference>
<dbReference type="GO" id="GO:0004497">
    <property type="term" value="F:monooxygenase activity"/>
    <property type="evidence" value="ECO:0007669"/>
    <property type="project" value="UniProtKB-KW"/>
</dbReference>
<feature type="compositionally biased region" description="Low complexity" evidence="9">
    <location>
        <begin position="450"/>
        <end position="475"/>
    </location>
</feature>
<proteinExistence type="inferred from homology"/>
<keyword evidence="6" id="KW-0560">Oxidoreductase</keyword>
<dbReference type="InterPro" id="IPR002401">
    <property type="entry name" value="Cyt_P450_E_grp-I"/>
</dbReference>
<evidence type="ECO:0000256" key="7">
    <source>
        <dbReference type="ARBA" id="ARBA00023004"/>
    </source>
</evidence>
<evidence type="ECO:0000256" key="4">
    <source>
        <dbReference type="ARBA" id="ARBA00022617"/>
    </source>
</evidence>
<comment type="cofactor">
    <cofactor evidence="1">
        <name>heme</name>
        <dbReference type="ChEBI" id="CHEBI:30413"/>
    </cofactor>
</comment>
<organism evidence="11 12">
    <name type="scientific">Mycena citricolor</name>
    <dbReference type="NCBI Taxonomy" id="2018698"/>
    <lineage>
        <taxon>Eukaryota</taxon>
        <taxon>Fungi</taxon>
        <taxon>Dikarya</taxon>
        <taxon>Basidiomycota</taxon>
        <taxon>Agaricomycotina</taxon>
        <taxon>Agaricomycetes</taxon>
        <taxon>Agaricomycetidae</taxon>
        <taxon>Agaricales</taxon>
        <taxon>Marasmiineae</taxon>
        <taxon>Mycenaceae</taxon>
        <taxon>Mycena</taxon>
    </lineage>
</organism>
<dbReference type="InterPro" id="IPR001128">
    <property type="entry name" value="Cyt_P450"/>
</dbReference>
<feature type="region of interest" description="Disordered" evidence="9">
    <location>
        <begin position="447"/>
        <end position="549"/>
    </location>
</feature>
<keyword evidence="12" id="KW-1185">Reference proteome</keyword>
<dbReference type="EMBL" id="CAVNYO010000481">
    <property type="protein sequence ID" value="CAK5284896.1"/>
    <property type="molecule type" value="Genomic_DNA"/>
</dbReference>
<keyword evidence="10" id="KW-0472">Membrane</keyword>
<evidence type="ECO:0000256" key="1">
    <source>
        <dbReference type="ARBA" id="ARBA00001971"/>
    </source>
</evidence>
<dbReference type="GO" id="GO:0005506">
    <property type="term" value="F:iron ion binding"/>
    <property type="evidence" value="ECO:0007669"/>
    <property type="project" value="InterPro"/>
</dbReference>
<keyword evidence="5" id="KW-0479">Metal-binding</keyword>
<name>A0AAD2I0M9_9AGAR</name>
<sequence length="608" mass="67341">PVHPSTPPLLPKITMVLTIFNSLAFLLACTLYSAFRYRSRRRSLPLPPGPPKKPLIGNLLDLPTDQQWLTFSKWSKEYDSDIIHLSALGTSFVVLSSAEAVKELFEKRSAVYSSRVQAPMMNELMGWGGFVGFLPYGARWRSHRKAFMQAFNPEAVKQFHSQQRTGVHNLLRRILAQPSGDVIEQFRLFAAEIIMDVTYGIKVRTSDDPYVSIAAEAMHGLAVASVAGAFLVDIIPPLKYIPRWVPGAGFKRQAQRWCKATMAAVETPFNETKRMMSAGTASASYSSLHLRTLEDPSSSLSPNAKIAHEEVVKYTAAAMYVGGADTIVSALGTFVVAMLLYPDVQRAAQQEIDGVWGHGNLPDFGEDAEERMPYLAALIKEVLRWRNVTAVAIPHQSETEDEYRGYRIPKGSVVIGNTWAILHDEVRVDPHKCLRLMIKNRKCTQTQTHSNLSGSYSTASSTRTSATPRRSSMATGEGRSLLGPMVTRHYSAGMNNTGSARADTWRRPRSGSRSDPCCPCSTSSGSKKRRKQSRSTAGSGASSQPRCRSTARCGLAPIRPSLRCAPQRFNGVREKQYCKKRTRCLYVIPGSADRCNEAHDNETHHQCD</sequence>
<dbReference type="CDD" id="cd11065">
    <property type="entry name" value="CYP64-like"/>
    <property type="match status" value="1"/>
</dbReference>
<dbReference type="Pfam" id="PF00067">
    <property type="entry name" value="p450"/>
    <property type="match status" value="1"/>
</dbReference>
<keyword evidence="10" id="KW-1133">Transmembrane helix</keyword>
<dbReference type="SUPFAM" id="SSF48264">
    <property type="entry name" value="Cytochrome P450"/>
    <property type="match status" value="1"/>
</dbReference>
<evidence type="ECO:0000256" key="9">
    <source>
        <dbReference type="SAM" id="MobiDB-lite"/>
    </source>
</evidence>
<dbReference type="AlphaFoldDB" id="A0AAD2I0M9"/>
<evidence type="ECO:0000256" key="3">
    <source>
        <dbReference type="ARBA" id="ARBA00010617"/>
    </source>
</evidence>
<evidence type="ECO:0008006" key="13">
    <source>
        <dbReference type="Google" id="ProtNLM"/>
    </source>
</evidence>
<comment type="pathway">
    <text evidence="2">Secondary metabolite biosynthesis.</text>
</comment>
<dbReference type="PRINTS" id="PR00463">
    <property type="entry name" value="EP450I"/>
</dbReference>
<dbReference type="InterPro" id="IPR050364">
    <property type="entry name" value="Cytochrome_P450_fung"/>
</dbReference>
<evidence type="ECO:0000256" key="8">
    <source>
        <dbReference type="ARBA" id="ARBA00023033"/>
    </source>
</evidence>
<comment type="similarity">
    <text evidence="3">Belongs to the cytochrome P450 family.</text>
</comment>